<evidence type="ECO:0000259" key="7">
    <source>
        <dbReference type="PROSITE" id="PS50157"/>
    </source>
</evidence>
<evidence type="ECO:0000256" key="5">
    <source>
        <dbReference type="PROSITE-ProRule" id="PRU00042"/>
    </source>
</evidence>
<dbReference type="GO" id="GO:0000978">
    <property type="term" value="F:RNA polymerase II cis-regulatory region sequence-specific DNA binding"/>
    <property type="evidence" value="ECO:0000318"/>
    <property type="project" value="GO_Central"/>
</dbReference>
<sequence>MLKDRDSEVNMAEEEMEEINTKKLGIAISLLMKESILVSRRNMHRSAGKCFIRNNGYKLSESLELTIDWMVKRENEQLGLTEVEKELIDSSYNVNTGEENDEKDEEESSDKQWLARRPDGRFVTSANPKSKPRKSAGSVIYAARFLIRAAPFGNTKDAIEKFNCETCGKIFTSRAGLYGHRKIHLENEETRRKFMCDTCAKFPYANGLKDHIRRMHSKTYLFKCDKCDTGFHSQHEIKILMHNHEDDENLKKPHQCDTCGLRFALLSSLDRHRNIHLPDDDPRKKKSECDICGKTFKGSLEKHKRTHLDENDPEQAARKLPHKCDQCGNRFACSGDLNRHSITHTVKMNSSNDRPAIFVENLLNMKGHSLFLAFERKRPHKCDQCGKGFPSHSMLKRHFISHTDERPFKCNECGQTFKYEKFLINHQSIHNGNNKFTCEICNNGFNNKQYFMQHKERHCKTKLYDKTLITRSSKGRHPQTKREITREMKSESDDEESEEESDNESFEEPENEDSEMNKGTVAFFYHFCYEPVRVRIGQISRSSGQSKNVVSPKLWQQRFSRVLKTMGILVFVVKLPLASDDVTSISSRNRAKTDIDVTSSEANGSSTTKTNMPIVFSTFENLCSQSLGESAFFDCAGPCPIRTRTGSYLIL</sequence>
<feature type="domain" description="C2H2-type" evidence="7">
    <location>
        <begin position="380"/>
        <end position="407"/>
    </location>
</feature>
<evidence type="ECO:0000313" key="9">
    <source>
        <dbReference type="Proteomes" id="UP000005239"/>
    </source>
</evidence>
<dbReference type="PANTHER" id="PTHR24379">
    <property type="entry name" value="KRAB AND ZINC FINGER DOMAIN-CONTAINING"/>
    <property type="match status" value="1"/>
</dbReference>
<dbReference type="GO" id="GO:0000981">
    <property type="term" value="F:DNA-binding transcription factor activity, RNA polymerase II-specific"/>
    <property type="evidence" value="ECO:0000318"/>
    <property type="project" value="GO_Central"/>
</dbReference>
<reference evidence="8" key="2">
    <citation type="submission" date="2022-06" db="UniProtKB">
        <authorList>
            <consortium name="EnsemblMetazoa"/>
        </authorList>
    </citation>
    <scope>IDENTIFICATION</scope>
    <source>
        <strain evidence="8">PS312</strain>
    </source>
</reference>
<feature type="domain" description="C2H2-type" evidence="7">
    <location>
        <begin position="322"/>
        <end position="349"/>
    </location>
</feature>
<gene>
    <name evidence="8" type="primary">WBGene00275303</name>
</gene>
<keyword evidence="2" id="KW-0677">Repeat</keyword>
<feature type="region of interest" description="Disordered" evidence="6">
    <location>
        <begin position="470"/>
        <end position="515"/>
    </location>
</feature>
<feature type="compositionally biased region" description="Basic and acidic residues" evidence="6">
    <location>
        <begin position="480"/>
        <end position="491"/>
    </location>
</feature>
<dbReference type="SMART" id="SM00355">
    <property type="entry name" value="ZnF_C2H2"/>
    <property type="match status" value="9"/>
</dbReference>
<evidence type="ECO:0000256" key="6">
    <source>
        <dbReference type="SAM" id="MobiDB-lite"/>
    </source>
</evidence>
<dbReference type="InterPro" id="IPR036236">
    <property type="entry name" value="Znf_C2H2_sf"/>
</dbReference>
<dbReference type="PROSITE" id="PS00028">
    <property type="entry name" value="ZINC_FINGER_C2H2_1"/>
    <property type="match status" value="6"/>
</dbReference>
<dbReference type="GO" id="GO:0006355">
    <property type="term" value="P:regulation of DNA-templated transcription"/>
    <property type="evidence" value="ECO:0000318"/>
    <property type="project" value="GO_Central"/>
</dbReference>
<keyword evidence="3 5" id="KW-0863">Zinc-finger</keyword>
<evidence type="ECO:0000256" key="3">
    <source>
        <dbReference type="ARBA" id="ARBA00022771"/>
    </source>
</evidence>
<dbReference type="FunFam" id="3.30.160.60:FF:000065">
    <property type="entry name" value="B-cell CLL/lymphoma 6, member B"/>
    <property type="match status" value="1"/>
</dbReference>
<dbReference type="Pfam" id="PF00096">
    <property type="entry name" value="zf-C2H2"/>
    <property type="match status" value="4"/>
</dbReference>
<evidence type="ECO:0000313" key="8">
    <source>
        <dbReference type="EnsemblMetazoa" id="PPA36934.1"/>
    </source>
</evidence>
<feature type="domain" description="C2H2-type" evidence="7">
    <location>
        <begin position="436"/>
        <end position="463"/>
    </location>
</feature>
<evidence type="ECO:0000256" key="4">
    <source>
        <dbReference type="ARBA" id="ARBA00022833"/>
    </source>
</evidence>
<organism evidence="8 9">
    <name type="scientific">Pristionchus pacificus</name>
    <name type="common">Parasitic nematode worm</name>
    <dbReference type="NCBI Taxonomy" id="54126"/>
    <lineage>
        <taxon>Eukaryota</taxon>
        <taxon>Metazoa</taxon>
        <taxon>Ecdysozoa</taxon>
        <taxon>Nematoda</taxon>
        <taxon>Chromadorea</taxon>
        <taxon>Rhabditida</taxon>
        <taxon>Rhabditina</taxon>
        <taxon>Diplogasteromorpha</taxon>
        <taxon>Diplogasteroidea</taxon>
        <taxon>Neodiplogasteridae</taxon>
        <taxon>Pristionchus</taxon>
    </lineage>
</organism>
<dbReference type="PROSITE" id="PS50157">
    <property type="entry name" value="ZINC_FINGER_C2H2_2"/>
    <property type="match status" value="6"/>
</dbReference>
<evidence type="ECO:0000256" key="1">
    <source>
        <dbReference type="ARBA" id="ARBA00022723"/>
    </source>
</evidence>
<keyword evidence="9" id="KW-1185">Reference proteome</keyword>
<accession>A0A8R1UP41</accession>
<keyword evidence="4" id="KW-0862">Zinc</keyword>
<feature type="compositionally biased region" description="Acidic residues" evidence="6">
    <location>
        <begin position="492"/>
        <end position="514"/>
    </location>
</feature>
<proteinExistence type="predicted"/>
<protein>
    <recommendedName>
        <fullName evidence="7">C2H2-type domain-containing protein</fullName>
    </recommendedName>
</protein>
<dbReference type="SUPFAM" id="SSF57667">
    <property type="entry name" value="beta-beta-alpha zinc fingers"/>
    <property type="match status" value="5"/>
</dbReference>
<keyword evidence="1" id="KW-0479">Metal-binding</keyword>
<dbReference type="EnsemblMetazoa" id="PPA36934.1">
    <property type="protein sequence ID" value="PPA36934.1"/>
    <property type="gene ID" value="WBGene00275303"/>
</dbReference>
<dbReference type="AlphaFoldDB" id="A0A8R1UP41"/>
<feature type="domain" description="C2H2-type" evidence="7">
    <location>
        <begin position="408"/>
        <end position="435"/>
    </location>
</feature>
<dbReference type="FunFam" id="3.30.160.60:FF:000100">
    <property type="entry name" value="Zinc finger 45-like"/>
    <property type="match status" value="1"/>
</dbReference>
<name>A0A8R1UP41_PRIPA</name>
<dbReference type="Proteomes" id="UP000005239">
    <property type="component" value="Unassembled WGS sequence"/>
</dbReference>
<feature type="domain" description="C2H2-type" evidence="7">
    <location>
        <begin position="162"/>
        <end position="189"/>
    </location>
</feature>
<feature type="region of interest" description="Disordered" evidence="6">
    <location>
        <begin position="91"/>
        <end position="114"/>
    </location>
</feature>
<dbReference type="Gene3D" id="3.30.160.60">
    <property type="entry name" value="Classic Zinc Finger"/>
    <property type="match status" value="5"/>
</dbReference>
<dbReference type="InterPro" id="IPR013087">
    <property type="entry name" value="Znf_C2H2_type"/>
</dbReference>
<dbReference type="GO" id="GO:0008270">
    <property type="term" value="F:zinc ion binding"/>
    <property type="evidence" value="ECO:0007669"/>
    <property type="project" value="UniProtKB-KW"/>
</dbReference>
<dbReference type="FunFam" id="3.30.160.60:FF:000630">
    <property type="entry name" value="Zinc finger protein 180"/>
    <property type="match status" value="1"/>
</dbReference>
<dbReference type="FunFam" id="3.30.160.60:FF:000688">
    <property type="entry name" value="zinc finger protein 197 isoform X1"/>
    <property type="match status" value="1"/>
</dbReference>
<dbReference type="PANTHER" id="PTHR24379:SF121">
    <property type="entry name" value="C2H2-TYPE DOMAIN-CONTAINING PROTEIN"/>
    <property type="match status" value="1"/>
</dbReference>
<evidence type="ECO:0000256" key="2">
    <source>
        <dbReference type="ARBA" id="ARBA00022737"/>
    </source>
</evidence>
<feature type="compositionally biased region" description="Acidic residues" evidence="6">
    <location>
        <begin position="98"/>
        <end position="108"/>
    </location>
</feature>
<feature type="domain" description="C2H2-type" evidence="7">
    <location>
        <begin position="254"/>
        <end position="281"/>
    </location>
</feature>
<reference evidence="9" key="1">
    <citation type="journal article" date="2008" name="Nat. Genet.">
        <title>The Pristionchus pacificus genome provides a unique perspective on nematode lifestyle and parasitism.</title>
        <authorList>
            <person name="Dieterich C."/>
            <person name="Clifton S.W."/>
            <person name="Schuster L.N."/>
            <person name="Chinwalla A."/>
            <person name="Delehaunty K."/>
            <person name="Dinkelacker I."/>
            <person name="Fulton L."/>
            <person name="Fulton R."/>
            <person name="Godfrey J."/>
            <person name="Minx P."/>
            <person name="Mitreva M."/>
            <person name="Roeseler W."/>
            <person name="Tian H."/>
            <person name="Witte H."/>
            <person name="Yang S.P."/>
            <person name="Wilson R.K."/>
            <person name="Sommer R.J."/>
        </authorList>
    </citation>
    <scope>NUCLEOTIDE SEQUENCE [LARGE SCALE GENOMIC DNA]</scope>
    <source>
        <strain evidence="9">PS312</strain>
    </source>
</reference>